<dbReference type="EMBL" id="JBJUIK010000014">
    <property type="protein sequence ID" value="KAL3504206.1"/>
    <property type="molecule type" value="Genomic_DNA"/>
</dbReference>
<dbReference type="InterPro" id="IPR012337">
    <property type="entry name" value="RNaseH-like_sf"/>
</dbReference>
<evidence type="ECO:0008006" key="3">
    <source>
        <dbReference type="Google" id="ProtNLM"/>
    </source>
</evidence>
<dbReference type="InterPro" id="IPR053151">
    <property type="entry name" value="RNase_H-like"/>
</dbReference>
<dbReference type="CDD" id="cd06222">
    <property type="entry name" value="RNase_H_like"/>
    <property type="match status" value="1"/>
</dbReference>
<reference evidence="1 2" key="1">
    <citation type="submission" date="2024-11" db="EMBL/GenBank/DDBJ databases">
        <title>A near-complete genome assembly of Cinchona calisaya.</title>
        <authorList>
            <person name="Lian D.C."/>
            <person name="Zhao X.W."/>
            <person name="Wei L."/>
        </authorList>
    </citation>
    <scope>NUCLEOTIDE SEQUENCE [LARGE SCALE GENOMIC DNA]</scope>
    <source>
        <tissue evidence="1">Nenye</tissue>
    </source>
</reference>
<dbReference type="Proteomes" id="UP001630127">
    <property type="component" value="Unassembled WGS sequence"/>
</dbReference>
<dbReference type="SUPFAM" id="SSF53098">
    <property type="entry name" value="Ribonuclease H-like"/>
    <property type="match status" value="1"/>
</dbReference>
<comment type="caution">
    <text evidence="1">The sequence shown here is derived from an EMBL/GenBank/DDBJ whole genome shotgun (WGS) entry which is preliminary data.</text>
</comment>
<proteinExistence type="predicted"/>
<gene>
    <name evidence="1" type="ORF">ACH5RR_034047</name>
</gene>
<keyword evidence="2" id="KW-1185">Reference proteome</keyword>
<dbReference type="AlphaFoldDB" id="A0ABD2YBY0"/>
<dbReference type="PANTHER" id="PTHR47723:SF19">
    <property type="entry name" value="POLYNUCLEOTIDYL TRANSFERASE, RIBONUCLEASE H-LIKE SUPERFAMILY PROTEIN"/>
    <property type="match status" value="1"/>
</dbReference>
<dbReference type="PANTHER" id="PTHR47723">
    <property type="entry name" value="OS05G0353850 PROTEIN"/>
    <property type="match status" value="1"/>
</dbReference>
<dbReference type="InterPro" id="IPR044730">
    <property type="entry name" value="RNase_H-like_dom_plant"/>
</dbReference>
<organism evidence="1 2">
    <name type="scientific">Cinchona calisaya</name>
    <dbReference type="NCBI Taxonomy" id="153742"/>
    <lineage>
        <taxon>Eukaryota</taxon>
        <taxon>Viridiplantae</taxon>
        <taxon>Streptophyta</taxon>
        <taxon>Embryophyta</taxon>
        <taxon>Tracheophyta</taxon>
        <taxon>Spermatophyta</taxon>
        <taxon>Magnoliopsida</taxon>
        <taxon>eudicotyledons</taxon>
        <taxon>Gunneridae</taxon>
        <taxon>Pentapetalae</taxon>
        <taxon>asterids</taxon>
        <taxon>lamiids</taxon>
        <taxon>Gentianales</taxon>
        <taxon>Rubiaceae</taxon>
        <taxon>Cinchonoideae</taxon>
        <taxon>Cinchoneae</taxon>
        <taxon>Cinchona</taxon>
    </lineage>
</organism>
<accession>A0ABD2YBY0</accession>
<evidence type="ECO:0000313" key="1">
    <source>
        <dbReference type="EMBL" id="KAL3504206.1"/>
    </source>
</evidence>
<name>A0ABD2YBY0_9GENT</name>
<protein>
    <recommendedName>
        <fullName evidence="3">RNase H type-1 domain-containing protein</fullName>
    </recommendedName>
</protein>
<sequence>MVYGKGELKGERTVGSIGGCGEREKGLDAKGYGKKEGLVKKVGGFQGMRRNAGVREMMGSWVVGDGREEEEKVARRKDRDRPELYHLGPSKFNASAHQECPTGWTSPPHPFIKLNIDGSFLRNPGIVVFGDVSEIILGTGFNRSIDFASNNLAEACAFRDGLQSVIYYSYTYFLVESSSQTIIQLVNNTSPDITFFLPIIRDW</sequence>
<evidence type="ECO:0000313" key="2">
    <source>
        <dbReference type="Proteomes" id="UP001630127"/>
    </source>
</evidence>